<evidence type="ECO:0000256" key="2">
    <source>
        <dbReference type="ARBA" id="ARBA00004613"/>
    </source>
</evidence>
<comment type="subcellular location">
    <subcellularLocation>
        <location evidence="1">Bacterial flagellum basal body</location>
    </subcellularLocation>
    <subcellularLocation>
        <location evidence="2">Secreted</location>
    </subcellularLocation>
</comment>
<keyword evidence="11" id="KW-0282">Flagellum</keyword>
<proteinExistence type="inferred from homology"/>
<gene>
    <name evidence="11" type="ORF">GGQ59_002153</name>
</gene>
<dbReference type="Pfam" id="PF06429">
    <property type="entry name" value="Flg_bbr_C"/>
    <property type="match status" value="1"/>
</dbReference>
<dbReference type="AlphaFoldDB" id="A0A840I3N5"/>
<evidence type="ECO:0000256" key="7">
    <source>
        <dbReference type="SAM" id="MobiDB-lite"/>
    </source>
</evidence>
<evidence type="ECO:0000259" key="10">
    <source>
        <dbReference type="Pfam" id="PF22638"/>
    </source>
</evidence>
<evidence type="ECO:0000256" key="4">
    <source>
        <dbReference type="ARBA" id="ARBA00016244"/>
    </source>
</evidence>
<evidence type="ECO:0000256" key="5">
    <source>
        <dbReference type="ARBA" id="ARBA00022525"/>
    </source>
</evidence>
<reference evidence="11 12" key="1">
    <citation type="submission" date="2020-08" db="EMBL/GenBank/DDBJ databases">
        <title>Genomic Encyclopedia of Type Strains, Phase IV (KMG-IV): sequencing the most valuable type-strain genomes for metagenomic binning, comparative biology and taxonomic classification.</title>
        <authorList>
            <person name="Goeker M."/>
        </authorList>
    </citation>
    <scope>NUCLEOTIDE SEQUENCE [LARGE SCALE GENOMIC DNA]</scope>
    <source>
        <strain evidence="11 12">DSM 102850</strain>
    </source>
</reference>
<dbReference type="InterPro" id="IPR010930">
    <property type="entry name" value="Flg_bb/hook_C_dom"/>
</dbReference>
<dbReference type="InterPro" id="IPR002371">
    <property type="entry name" value="FlgK"/>
</dbReference>
<evidence type="ECO:0000256" key="3">
    <source>
        <dbReference type="ARBA" id="ARBA00009677"/>
    </source>
</evidence>
<accession>A0A840I3N5</accession>
<comment type="similarity">
    <text evidence="3">Belongs to the flagella basal body rod proteins family.</text>
</comment>
<keyword evidence="11" id="KW-0969">Cilium</keyword>
<evidence type="ECO:0000313" key="12">
    <source>
        <dbReference type="Proteomes" id="UP000563524"/>
    </source>
</evidence>
<name>A0A840I3N5_9PROT</name>
<dbReference type="GO" id="GO:0005198">
    <property type="term" value="F:structural molecule activity"/>
    <property type="evidence" value="ECO:0007669"/>
    <property type="project" value="InterPro"/>
</dbReference>
<dbReference type="GO" id="GO:0044780">
    <property type="term" value="P:bacterial-type flagellum assembly"/>
    <property type="evidence" value="ECO:0007669"/>
    <property type="project" value="InterPro"/>
</dbReference>
<dbReference type="Pfam" id="PF00460">
    <property type="entry name" value="Flg_bb_rod"/>
    <property type="match status" value="1"/>
</dbReference>
<keyword evidence="5" id="KW-0964">Secreted</keyword>
<dbReference type="GO" id="GO:0005576">
    <property type="term" value="C:extracellular region"/>
    <property type="evidence" value="ECO:0007669"/>
    <property type="project" value="UniProtKB-SubCell"/>
</dbReference>
<dbReference type="RefSeq" id="WP_183818385.1">
    <property type="nucleotide sequence ID" value="NZ_JACHOB010000004.1"/>
</dbReference>
<keyword evidence="6" id="KW-0975">Bacterial flagellum</keyword>
<dbReference type="PANTHER" id="PTHR30033:SF1">
    <property type="entry name" value="FLAGELLAR HOOK-ASSOCIATED PROTEIN 1"/>
    <property type="match status" value="1"/>
</dbReference>
<feature type="domain" description="Flagellar hook-associated protein FlgK helical" evidence="10">
    <location>
        <begin position="92"/>
        <end position="309"/>
    </location>
</feature>
<comment type="caution">
    <text evidence="11">The sequence shown here is derived from an EMBL/GenBank/DDBJ whole genome shotgun (WGS) entry which is preliminary data.</text>
</comment>
<dbReference type="InterPro" id="IPR053927">
    <property type="entry name" value="FlgK_helical"/>
</dbReference>
<evidence type="ECO:0000259" key="9">
    <source>
        <dbReference type="Pfam" id="PF06429"/>
    </source>
</evidence>
<evidence type="ECO:0000256" key="6">
    <source>
        <dbReference type="ARBA" id="ARBA00023143"/>
    </source>
</evidence>
<organism evidence="11 12">
    <name type="scientific">Parvularcula dongshanensis</name>
    <dbReference type="NCBI Taxonomy" id="1173995"/>
    <lineage>
        <taxon>Bacteria</taxon>
        <taxon>Pseudomonadati</taxon>
        <taxon>Pseudomonadota</taxon>
        <taxon>Alphaproteobacteria</taxon>
        <taxon>Parvularculales</taxon>
        <taxon>Parvularculaceae</taxon>
        <taxon>Parvularcula</taxon>
    </lineage>
</organism>
<feature type="domain" description="Flagellar basal body rod protein N-terminal" evidence="8">
    <location>
        <begin position="7"/>
        <end position="36"/>
    </location>
</feature>
<evidence type="ECO:0000259" key="8">
    <source>
        <dbReference type="Pfam" id="PF00460"/>
    </source>
</evidence>
<keyword evidence="12" id="KW-1185">Reference proteome</keyword>
<dbReference type="GO" id="GO:0009425">
    <property type="term" value="C:bacterial-type flagellum basal body"/>
    <property type="evidence" value="ECO:0007669"/>
    <property type="project" value="UniProtKB-SubCell"/>
</dbReference>
<evidence type="ECO:0000313" key="11">
    <source>
        <dbReference type="EMBL" id="MBB4659616.1"/>
    </source>
</evidence>
<evidence type="ECO:0000256" key="1">
    <source>
        <dbReference type="ARBA" id="ARBA00004117"/>
    </source>
</evidence>
<dbReference type="Pfam" id="PF22638">
    <property type="entry name" value="FlgK_D1"/>
    <property type="match status" value="1"/>
</dbReference>
<dbReference type="SUPFAM" id="SSF64518">
    <property type="entry name" value="Phase 1 flagellin"/>
    <property type="match status" value="1"/>
</dbReference>
<feature type="domain" description="Flagellar basal-body/hook protein C-terminal" evidence="9">
    <location>
        <begin position="431"/>
        <end position="465"/>
    </location>
</feature>
<dbReference type="PANTHER" id="PTHR30033">
    <property type="entry name" value="FLAGELLAR HOOK-ASSOCIATED PROTEIN 1"/>
    <property type="match status" value="1"/>
</dbReference>
<sequence>MTVSAALNIATSGLAAARARADVAAGNVANAHTEGYVRRAAALSERVIGTQGAGVRLLGETRAGASHLTTERMRADALASSASSGAEAARRLTELFGGPNDETGVLAALADFERSLRDAAATPESETLLLGLRDAGQALTTRLGEASEGADAMRSEADRDIGIAVVEINDALTRLEALNRLPAGETTPAVEDERQRLIDGINADLPVTVLRQGDDVHLVTEGGAFLLTSTAHTVEFTPMGSVGRTHALGAPLSGISVDGVDLTPTGTGPQRSSSGRIAALFSQRDGEVPAFQDALDEVAVDLVTRFAADESDPTKTPGEAGLFTDGGDPSPSGLGAGIAGRLRLAAAVDPAQGGTVTRLRDGLGAAATGPIGNGDQLGRFLSTLTADGGPAVRASALSADQGAKLQSAEGRSVAAAIRQRGASDAEIGALGVDTDKELQDMMLIEQAYAANARVLQTVSDMMDVLMAAVR</sequence>
<protein>
    <recommendedName>
        <fullName evidence="4">Flagellar hook-associated protein 1</fullName>
    </recommendedName>
</protein>
<dbReference type="Proteomes" id="UP000563524">
    <property type="component" value="Unassembled WGS sequence"/>
</dbReference>
<dbReference type="GO" id="GO:0009424">
    <property type="term" value="C:bacterial-type flagellum hook"/>
    <property type="evidence" value="ECO:0007669"/>
    <property type="project" value="InterPro"/>
</dbReference>
<dbReference type="InterPro" id="IPR001444">
    <property type="entry name" value="Flag_bb_rod_N"/>
</dbReference>
<dbReference type="EMBL" id="JACHOB010000004">
    <property type="protein sequence ID" value="MBB4659616.1"/>
    <property type="molecule type" value="Genomic_DNA"/>
</dbReference>
<keyword evidence="11" id="KW-0966">Cell projection</keyword>
<feature type="region of interest" description="Disordered" evidence="7">
    <location>
        <begin position="310"/>
        <end position="329"/>
    </location>
</feature>